<comment type="similarity">
    <text evidence="2">Belongs to the ABC-2 integral membrane protein family.</text>
</comment>
<evidence type="ECO:0000259" key="9">
    <source>
        <dbReference type="PROSITE" id="PS51012"/>
    </source>
</evidence>
<dbReference type="InterPro" id="IPR013525">
    <property type="entry name" value="ABC2_TM"/>
</dbReference>
<feature type="transmembrane region" description="Helical" evidence="8">
    <location>
        <begin position="175"/>
        <end position="197"/>
    </location>
</feature>
<evidence type="ECO:0000256" key="5">
    <source>
        <dbReference type="ARBA" id="ARBA00022692"/>
    </source>
</evidence>
<evidence type="ECO:0000256" key="7">
    <source>
        <dbReference type="ARBA" id="ARBA00023136"/>
    </source>
</evidence>
<feature type="transmembrane region" description="Helical" evidence="8">
    <location>
        <begin position="287"/>
        <end position="305"/>
    </location>
</feature>
<dbReference type="RefSeq" id="WP_176759110.1">
    <property type="nucleotide sequence ID" value="NZ_FMUS01000034.1"/>
</dbReference>
<feature type="transmembrane region" description="Helical" evidence="8">
    <location>
        <begin position="340"/>
        <end position="360"/>
    </location>
</feature>
<dbReference type="GO" id="GO:0005886">
    <property type="term" value="C:plasma membrane"/>
    <property type="evidence" value="ECO:0007669"/>
    <property type="project" value="UniProtKB-SubCell"/>
</dbReference>
<evidence type="ECO:0000256" key="6">
    <source>
        <dbReference type="ARBA" id="ARBA00022989"/>
    </source>
</evidence>
<evidence type="ECO:0000256" key="1">
    <source>
        <dbReference type="ARBA" id="ARBA00004651"/>
    </source>
</evidence>
<keyword evidence="4" id="KW-1003">Cell membrane</keyword>
<keyword evidence="7 8" id="KW-0472">Membrane</keyword>
<dbReference type="Pfam" id="PF12698">
    <property type="entry name" value="ABC2_membrane_3"/>
    <property type="match status" value="1"/>
</dbReference>
<organism evidence="10 11">
    <name type="scientific">Alkaliphilus peptidifermentans DSM 18978</name>
    <dbReference type="NCBI Taxonomy" id="1120976"/>
    <lineage>
        <taxon>Bacteria</taxon>
        <taxon>Bacillati</taxon>
        <taxon>Bacillota</taxon>
        <taxon>Clostridia</taxon>
        <taxon>Peptostreptococcales</taxon>
        <taxon>Natronincolaceae</taxon>
        <taxon>Alkaliphilus</taxon>
    </lineage>
</organism>
<keyword evidence="11" id="KW-1185">Reference proteome</keyword>
<dbReference type="PANTHER" id="PTHR30294:SF45">
    <property type="entry name" value="LINEARMYCIN RESISTANCE PERMEASE PROTEIN LNRN"/>
    <property type="match status" value="1"/>
</dbReference>
<sequence>MTVFFYTIKRILKDKGQVITMLLVPIGFITLMMMVFGVQFNMAIGIVDNDNTELTQSFIDSLNNKGTIKFINKEEIQDQLLSGKIHLGLVIPAGFTKDTIDMKNPQIEGYSINETDVTVPVMIYIENFLASAKHIAASSGGDYNTFKRGINDYLDGSFIVSEILYDVDKSAGTTLAGMGFLVMSMMFFSTSAASIIMEDRENKTFYRIISAPVKLKSYMFQNIISFLFLLQLQIISVFLLMKYLFKMNMGPSLINILIVLFVFSVVCIAFAIALTSLSKNSRQISSLSPLLIMPMVMLGGSFWPRSMMPELLIKISNLVPTTWVLISLEKILFGKSIRAITTELGILLLFSLVFFLLGTWKKSEIAD</sequence>
<reference evidence="10 11" key="1">
    <citation type="submission" date="2016-10" db="EMBL/GenBank/DDBJ databases">
        <authorList>
            <person name="de Groot N.N."/>
        </authorList>
    </citation>
    <scope>NUCLEOTIDE SEQUENCE [LARGE SCALE GENOMIC DNA]</scope>
    <source>
        <strain evidence="10 11">DSM 18978</strain>
    </source>
</reference>
<proteinExistence type="inferred from homology"/>
<keyword evidence="3" id="KW-0813">Transport</keyword>
<dbReference type="PANTHER" id="PTHR30294">
    <property type="entry name" value="MEMBRANE COMPONENT OF ABC TRANSPORTER YHHJ-RELATED"/>
    <property type="match status" value="1"/>
</dbReference>
<protein>
    <submittedName>
        <fullName evidence="10">ABC-2 type transport system permease protein</fullName>
    </submittedName>
</protein>
<evidence type="ECO:0000313" key="11">
    <source>
        <dbReference type="Proteomes" id="UP000198636"/>
    </source>
</evidence>
<evidence type="ECO:0000256" key="8">
    <source>
        <dbReference type="SAM" id="Phobius"/>
    </source>
</evidence>
<dbReference type="EMBL" id="FMUS01000034">
    <property type="protein sequence ID" value="SCZ05793.1"/>
    <property type="molecule type" value="Genomic_DNA"/>
</dbReference>
<evidence type="ECO:0000313" key="10">
    <source>
        <dbReference type="EMBL" id="SCZ05793.1"/>
    </source>
</evidence>
<dbReference type="InterPro" id="IPR051449">
    <property type="entry name" value="ABC-2_transporter_component"/>
</dbReference>
<feature type="transmembrane region" description="Helical" evidence="8">
    <location>
        <begin position="253"/>
        <end position="275"/>
    </location>
</feature>
<dbReference type="InterPro" id="IPR047817">
    <property type="entry name" value="ABC2_TM_bact-type"/>
</dbReference>
<feature type="transmembrane region" description="Helical" evidence="8">
    <location>
        <begin position="218"/>
        <end position="241"/>
    </location>
</feature>
<keyword evidence="5 8" id="KW-0812">Transmembrane</keyword>
<name>A0A1G5KYM6_9FIRM</name>
<dbReference type="AlphaFoldDB" id="A0A1G5KYM6"/>
<dbReference type="GO" id="GO:0140359">
    <property type="term" value="F:ABC-type transporter activity"/>
    <property type="evidence" value="ECO:0007669"/>
    <property type="project" value="InterPro"/>
</dbReference>
<evidence type="ECO:0000256" key="3">
    <source>
        <dbReference type="ARBA" id="ARBA00022448"/>
    </source>
</evidence>
<comment type="subcellular location">
    <subcellularLocation>
        <location evidence="1">Cell membrane</location>
        <topology evidence="1">Multi-pass membrane protein</topology>
    </subcellularLocation>
</comment>
<evidence type="ECO:0000256" key="4">
    <source>
        <dbReference type="ARBA" id="ARBA00022475"/>
    </source>
</evidence>
<dbReference type="Gene3D" id="3.40.1710.10">
    <property type="entry name" value="abc type-2 transporter like domain"/>
    <property type="match status" value="1"/>
</dbReference>
<gene>
    <name evidence="10" type="ORF">SAMN03080606_03901</name>
</gene>
<dbReference type="Proteomes" id="UP000198636">
    <property type="component" value="Unassembled WGS sequence"/>
</dbReference>
<feature type="domain" description="ABC transmembrane type-2" evidence="9">
    <location>
        <begin position="140"/>
        <end position="365"/>
    </location>
</feature>
<dbReference type="PROSITE" id="PS51012">
    <property type="entry name" value="ABC_TM2"/>
    <property type="match status" value="1"/>
</dbReference>
<keyword evidence="6 8" id="KW-1133">Transmembrane helix</keyword>
<accession>A0A1G5KYM6</accession>
<evidence type="ECO:0000256" key="2">
    <source>
        <dbReference type="ARBA" id="ARBA00007783"/>
    </source>
</evidence>
<dbReference type="STRING" id="1120976.SAMN03080606_03901"/>
<feature type="transmembrane region" description="Helical" evidence="8">
    <location>
        <begin position="21"/>
        <end position="47"/>
    </location>
</feature>